<sequence>MPIIKSPGFRTGQTHLSLRWETPDTFQRRTCNRVETKRHNHNKSISFGKLREQYDNATATIMMHENQAKEKERAYELLKVKYQELDFACSTKITESSGQCEEGWKSLGLKCYYFSTEKLNWTQSRDYCVKKGGHMVIITSQTEQNFIALQIGETYWIGLNDLETEGQWMWVNSQSLNETGVS</sequence>
<feature type="non-terminal residue" evidence="5">
    <location>
        <position position="182"/>
    </location>
</feature>
<dbReference type="InterPro" id="IPR001304">
    <property type="entry name" value="C-type_lectin-like"/>
</dbReference>
<comment type="caution">
    <text evidence="5">The sequence shown here is derived from an EMBL/GenBank/DDBJ whole genome shotgun (WGS) entry which is preliminary data.</text>
</comment>
<name>A0A8J4T7M4_CLAMG</name>
<evidence type="ECO:0000313" key="6">
    <source>
        <dbReference type="Proteomes" id="UP000727407"/>
    </source>
</evidence>
<dbReference type="Pfam" id="PF00059">
    <property type="entry name" value="Lectin_C"/>
    <property type="match status" value="1"/>
</dbReference>
<keyword evidence="6" id="KW-1185">Reference proteome</keyword>
<gene>
    <name evidence="5" type="ORF">DAT39_019955</name>
</gene>
<evidence type="ECO:0000256" key="3">
    <source>
        <dbReference type="SAM" id="Coils"/>
    </source>
</evidence>
<dbReference type="InterPro" id="IPR016187">
    <property type="entry name" value="CTDL_fold"/>
</dbReference>
<dbReference type="InterPro" id="IPR016186">
    <property type="entry name" value="C-type_lectin-like/link_sf"/>
</dbReference>
<accession>A0A8J4T7M4</accession>
<keyword evidence="3" id="KW-0175">Coiled coil</keyword>
<dbReference type="EMBL" id="QNUK01000695">
    <property type="protein sequence ID" value="KAF5890350.1"/>
    <property type="molecule type" value="Genomic_DNA"/>
</dbReference>
<feature type="domain" description="C-type lectin" evidence="4">
    <location>
        <begin position="107"/>
        <end position="177"/>
    </location>
</feature>
<proteinExistence type="predicted"/>
<evidence type="ECO:0000256" key="2">
    <source>
        <dbReference type="ARBA" id="ARBA00023157"/>
    </source>
</evidence>
<organism evidence="5 6">
    <name type="scientific">Clarias magur</name>
    <name type="common">Asian catfish</name>
    <name type="synonym">Macropteronotus magur</name>
    <dbReference type="NCBI Taxonomy" id="1594786"/>
    <lineage>
        <taxon>Eukaryota</taxon>
        <taxon>Metazoa</taxon>
        <taxon>Chordata</taxon>
        <taxon>Craniata</taxon>
        <taxon>Vertebrata</taxon>
        <taxon>Euteleostomi</taxon>
        <taxon>Actinopterygii</taxon>
        <taxon>Neopterygii</taxon>
        <taxon>Teleostei</taxon>
        <taxon>Ostariophysi</taxon>
        <taxon>Siluriformes</taxon>
        <taxon>Clariidae</taxon>
        <taxon>Clarias</taxon>
    </lineage>
</organism>
<dbReference type="PANTHER" id="PTHR46746:SF9">
    <property type="entry name" value="CD209 ANTIGEN-LIKE PROTEIN C-LIKE"/>
    <property type="match status" value="1"/>
</dbReference>
<dbReference type="GO" id="GO:0030246">
    <property type="term" value="F:carbohydrate binding"/>
    <property type="evidence" value="ECO:0007669"/>
    <property type="project" value="UniProtKB-KW"/>
</dbReference>
<keyword evidence="2" id="KW-1015">Disulfide bond</keyword>
<dbReference type="Proteomes" id="UP000727407">
    <property type="component" value="Unassembled WGS sequence"/>
</dbReference>
<feature type="coiled-coil region" evidence="3">
    <location>
        <begin position="54"/>
        <end position="81"/>
    </location>
</feature>
<evidence type="ECO:0000256" key="1">
    <source>
        <dbReference type="ARBA" id="ARBA00022734"/>
    </source>
</evidence>
<evidence type="ECO:0000313" key="5">
    <source>
        <dbReference type="EMBL" id="KAF5890350.1"/>
    </source>
</evidence>
<protein>
    <submittedName>
        <fullName evidence="5">C-type lectin domain family 6 member A-like</fullName>
    </submittedName>
</protein>
<dbReference type="OrthoDB" id="6133475at2759"/>
<keyword evidence="1" id="KW-0430">Lectin</keyword>
<dbReference type="PROSITE" id="PS50041">
    <property type="entry name" value="C_TYPE_LECTIN_2"/>
    <property type="match status" value="1"/>
</dbReference>
<evidence type="ECO:0000259" key="4">
    <source>
        <dbReference type="PROSITE" id="PS50041"/>
    </source>
</evidence>
<dbReference type="SUPFAM" id="SSF56436">
    <property type="entry name" value="C-type lectin-like"/>
    <property type="match status" value="1"/>
</dbReference>
<reference evidence="5" key="1">
    <citation type="submission" date="2020-07" db="EMBL/GenBank/DDBJ databases">
        <title>Clarias magur genome sequencing, assembly and annotation.</title>
        <authorList>
            <person name="Kushwaha B."/>
            <person name="Kumar R."/>
            <person name="Das P."/>
            <person name="Joshi C.G."/>
            <person name="Kumar D."/>
            <person name="Nagpure N.S."/>
            <person name="Pandey M."/>
            <person name="Agarwal S."/>
            <person name="Srivastava S."/>
            <person name="Singh M."/>
            <person name="Sahoo L."/>
            <person name="Jayasankar P."/>
            <person name="Meher P.K."/>
            <person name="Koringa P.G."/>
            <person name="Iquebal M.A."/>
            <person name="Das S.P."/>
            <person name="Bit A."/>
            <person name="Patnaik S."/>
            <person name="Patel N."/>
            <person name="Shah T.M."/>
            <person name="Hinsu A."/>
            <person name="Jena J.K."/>
        </authorList>
    </citation>
    <scope>NUCLEOTIDE SEQUENCE</scope>
    <source>
        <strain evidence="5">CIFAMagur01</strain>
        <tissue evidence="5">Testis</tissue>
    </source>
</reference>
<dbReference type="Gene3D" id="3.10.100.10">
    <property type="entry name" value="Mannose-Binding Protein A, subunit A"/>
    <property type="match status" value="1"/>
</dbReference>
<dbReference type="SMART" id="SM00034">
    <property type="entry name" value="CLECT"/>
    <property type="match status" value="1"/>
</dbReference>
<dbReference type="PANTHER" id="PTHR46746">
    <property type="entry name" value="KILLER CELL LECTIN-LIKE RECEPTOR SUBFAMILY F MEMBER 2"/>
    <property type="match status" value="1"/>
</dbReference>
<dbReference type="AlphaFoldDB" id="A0A8J4T7M4"/>
<dbReference type="InterPro" id="IPR051379">
    <property type="entry name" value="C-type_Lectin_Receptor_IMM"/>
</dbReference>